<sequence length="101" mass="10751">MGRPPSRRPILDDVTLHSNSLSCGTQPAFVSLTMPSTMTCRTGPDATAGAWERRLPEANVPGAAHLCHLTNLLTYQSESDAPPLVALSFLLGLEFGSSCHC</sequence>
<dbReference type="Proteomes" id="UP000766570">
    <property type="component" value="Unassembled WGS sequence"/>
</dbReference>
<gene>
    <name evidence="1" type="ORF">JOF46_003409</name>
</gene>
<comment type="caution">
    <text evidence="1">The sequence shown here is derived from an EMBL/GenBank/DDBJ whole genome shotgun (WGS) entry which is preliminary data.</text>
</comment>
<proteinExistence type="predicted"/>
<name>A0ABS4WH21_9MICC</name>
<accession>A0ABS4WH21</accession>
<reference evidence="1 2" key="1">
    <citation type="submission" date="2021-03" db="EMBL/GenBank/DDBJ databases">
        <title>Sequencing the genomes of 1000 actinobacteria strains.</title>
        <authorList>
            <person name="Klenk H.-P."/>
        </authorList>
    </citation>
    <scope>NUCLEOTIDE SEQUENCE [LARGE SCALE GENOMIC DNA]</scope>
    <source>
        <strain evidence="1 2">DSM 15454</strain>
    </source>
</reference>
<protein>
    <submittedName>
        <fullName evidence="1">Uncharacterized protein</fullName>
    </submittedName>
</protein>
<evidence type="ECO:0000313" key="2">
    <source>
        <dbReference type="Proteomes" id="UP000766570"/>
    </source>
</evidence>
<evidence type="ECO:0000313" key="1">
    <source>
        <dbReference type="EMBL" id="MBP2375497.1"/>
    </source>
</evidence>
<dbReference type="EMBL" id="JAGIOE010000001">
    <property type="protein sequence ID" value="MBP2375497.1"/>
    <property type="molecule type" value="Genomic_DNA"/>
</dbReference>
<keyword evidence="2" id="KW-1185">Reference proteome</keyword>
<organism evidence="1 2">
    <name type="scientific">Paeniglutamicibacter psychrophenolicus</name>
    <dbReference type="NCBI Taxonomy" id="257454"/>
    <lineage>
        <taxon>Bacteria</taxon>
        <taxon>Bacillati</taxon>
        <taxon>Actinomycetota</taxon>
        <taxon>Actinomycetes</taxon>
        <taxon>Micrococcales</taxon>
        <taxon>Micrococcaceae</taxon>
        <taxon>Paeniglutamicibacter</taxon>
    </lineage>
</organism>